<dbReference type="EMBL" id="JADIMU010000005">
    <property type="protein sequence ID" value="MBO8442256.1"/>
    <property type="molecule type" value="Genomic_DNA"/>
</dbReference>
<evidence type="ECO:0000259" key="2">
    <source>
        <dbReference type="Pfam" id="PF13635"/>
    </source>
</evidence>
<dbReference type="Pfam" id="PF13173">
    <property type="entry name" value="AAA_14"/>
    <property type="match status" value="1"/>
</dbReference>
<feature type="domain" description="DUF4143" evidence="2">
    <location>
        <begin position="207"/>
        <end position="370"/>
    </location>
</feature>
<evidence type="ECO:0000259" key="1">
    <source>
        <dbReference type="Pfam" id="PF13173"/>
    </source>
</evidence>
<name>A0A9D9E965_9SPIR</name>
<dbReference type="AlphaFoldDB" id="A0A9D9E965"/>
<dbReference type="PANTHER" id="PTHR43566">
    <property type="entry name" value="CONSERVED PROTEIN"/>
    <property type="match status" value="1"/>
</dbReference>
<dbReference type="Pfam" id="PF13635">
    <property type="entry name" value="DUF4143"/>
    <property type="match status" value="1"/>
</dbReference>
<dbReference type="InterPro" id="IPR041682">
    <property type="entry name" value="AAA_14"/>
</dbReference>
<dbReference type="InterPro" id="IPR025420">
    <property type="entry name" value="DUF4143"/>
</dbReference>
<proteinExistence type="predicted"/>
<sequence>MENYLPRLVDGKLDQLLKISGAVEICGPKWSGKTTSAMQKAASSLFLDDEPDSIAMGKAYPSMLLDGPDPRLIDEWQLCPPLWDAVRREVDRRNRFGQFILTGSATPDVVDYGSGEKRLSVVHSGFGRIARLHMRTMSLFESGDSPGTVSLSKLFDAAEPVYATSRLDLEDMAYLLCRGGWPGAVRVEDRKLAVRVPATLLDELLENDLPRLVDLRKTRSEVLSLLRSYARMESSQAPLSSILNDMTLGGNNFSRETVGKYIGILDRLYIIEELDAWNPNLRSKAAIQTTPTRHFSDPALAAAALGAGPESLMKDLNTFGLLFEGMVVRDLRIYAQTIDGTVHHYRDSSGLEADAVIQLADGRWAPVEVKLFNPDRVDEGARNLIRLAQRVDGTRLPAPSFKMVVTAGPKAYVREDGVFVVPLALLGP</sequence>
<evidence type="ECO:0000313" key="3">
    <source>
        <dbReference type="EMBL" id="MBO8442256.1"/>
    </source>
</evidence>
<evidence type="ECO:0000313" key="4">
    <source>
        <dbReference type="Proteomes" id="UP000823633"/>
    </source>
</evidence>
<reference evidence="3" key="1">
    <citation type="submission" date="2020-10" db="EMBL/GenBank/DDBJ databases">
        <authorList>
            <person name="Gilroy R."/>
        </authorList>
    </citation>
    <scope>NUCLEOTIDE SEQUENCE</scope>
    <source>
        <strain evidence="3">11167</strain>
    </source>
</reference>
<reference evidence="3" key="2">
    <citation type="journal article" date="2021" name="PeerJ">
        <title>Extensive microbial diversity within the chicken gut microbiome revealed by metagenomics and culture.</title>
        <authorList>
            <person name="Gilroy R."/>
            <person name="Ravi A."/>
            <person name="Getino M."/>
            <person name="Pursley I."/>
            <person name="Horton D.L."/>
            <person name="Alikhan N.F."/>
            <person name="Baker D."/>
            <person name="Gharbi K."/>
            <person name="Hall N."/>
            <person name="Watson M."/>
            <person name="Adriaenssens E.M."/>
            <person name="Foster-Nyarko E."/>
            <person name="Jarju S."/>
            <person name="Secka A."/>
            <person name="Antonio M."/>
            <person name="Oren A."/>
            <person name="Chaudhuri R.R."/>
            <person name="La Ragione R."/>
            <person name="Hildebrand F."/>
            <person name="Pallen M.J."/>
        </authorList>
    </citation>
    <scope>NUCLEOTIDE SEQUENCE</scope>
    <source>
        <strain evidence="3">11167</strain>
    </source>
</reference>
<protein>
    <submittedName>
        <fullName evidence="3">DUF4143 domain-containing protein</fullName>
    </submittedName>
</protein>
<comment type="caution">
    <text evidence="3">The sequence shown here is derived from an EMBL/GenBank/DDBJ whole genome shotgun (WGS) entry which is preliminary data.</text>
</comment>
<organism evidence="3 4">
    <name type="scientific">Candidatus Aphodenecus pullistercoris</name>
    <dbReference type="NCBI Taxonomy" id="2840669"/>
    <lineage>
        <taxon>Bacteria</taxon>
        <taxon>Pseudomonadati</taxon>
        <taxon>Spirochaetota</taxon>
        <taxon>Spirochaetia</taxon>
        <taxon>Spirochaetales</taxon>
        <taxon>Candidatus Aphodenecus</taxon>
    </lineage>
</organism>
<dbReference type="PANTHER" id="PTHR43566:SF2">
    <property type="entry name" value="DUF4143 DOMAIN-CONTAINING PROTEIN"/>
    <property type="match status" value="1"/>
</dbReference>
<accession>A0A9D9E965</accession>
<dbReference type="Proteomes" id="UP000823633">
    <property type="component" value="Unassembled WGS sequence"/>
</dbReference>
<feature type="domain" description="AAA" evidence="1">
    <location>
        <begin position="23"/>
        <end position="111"/>
    </location>
</feature>
<gene>
    <name evidence="3" type="ORF">IAC42_00635</name>
</gene>